<evidence type="ECO:0000256" key="4">
    <source>
        <dbReference type="SAM" id="SignalP"/>
    </source>
</evidence>
<feature type="chain" id="PRO_5001730173" description="triacylglycerol lipase" evidence="4">
    <location>
        <begin position="20"/>
        <end position="366"/>
    </location>
</feature>
<proteinExistence type="predicted"/>
<dbReference type="EMBL" id="LM652734">
    <property type="protein sequence ID" value="CDX09900.1"/>
    <property type="molecule type" value="Genomic_DNA"/>
</dbReference>
<dbReference type="Gene3D" id="3.40.50.1820">
    <property type="entry name" value="alpha/beta hydrolase"/>
    <property type="match status" value="1"/>
</dbReference>
<keyword evidence="2 4" id="KW-0732">Signal</keyword>
<dbReference type="Pfam" id="PF01764">
    <property type="entry name" value="Lipase_3"/>
    <property type="match status" value="1"/>
</dbReference>
<keyword evidence="3" id="KW-0378">Hydrolase</keyword>
<dbReference type="InterPro" id="IPR029058">
    <property type="entry name" value="AB_hydrolase_fold"/>
</dbReference>
<dbReference type="GO" id="GO:0006629">
    <property type="term" value="P:lipid metabolic process"/>
    <property type="evidence" value="ECO:0007669"/>
    <property type="project" value="InterPro"/>
</dbReference>
<dbReference type="InterPro" id="IPR002921">
    <property type="entry name" value="Fungal_lipase-type"/>
</dbReference>
<evidence type="ECO:0000313" key="6">
    <source>
        <dbReference type="EMBL" id="CDX09900.1"/>
    </source>
</evidence>
<evidence type="ECO:0000256" key="3">
    <source>
        <dbReference type="ARBA" id="ARBA00022801"/>
    </source>
</evidence>
<feature type="signal peptide" evidence="4">
    <location>
        <begin position="1"/>
        <end position="19"/>
    </location>
</feature>
<name>A0A078BMV7_9ASCO</name>
<dbReference type="PANTHER" id="PTHR46640:SF1">
    <property type="entry name" value="FUNGAL LIPASE-LIKE DOMAIN-CONTAINING PROTEIN-RELATED"/>
    <property type="match status" value="1"/>
</dbReference>
<organism evidence="6">
    <name type="scientific">Yarrowia alimentaria</name>
    <dbReference type="NCBI Taxonomy" id="479092"/>
    <lineage>
        <taxon>Eukaryota</taxon>
        <taxon>Fungi</taxon>
        <taxon>Dikarya</taxon>
        <taxon>Ascomycota</taxon>
        <taxon>Saccharomycotina</taxon>
        <taxon>Dipodascomycetes</taxon>
        <taxon>Dipodascales</taxon>
        <taxon>Dipodascales incertae sedis</taxon>
        <taxon>Yarrowia</taxon>
    </lineage>
</organism>
<reference evidence="6" key="1">
    <citation type="submission" date="2014-06" db="EMBL/GenBank/DDBJ databases">
        <title>Evolutionary genomics: an efficient tool to explore enzyme diversity and guide their engineering.</title>
        <authorList>
            <person name="Meunchan M."/>
            <person name="Michely S."/>
            <person name="Devillers H."/>
            <person name="Nicaud J.-M."/>
            <person name="Marty A."/>
            <person name="Neuveglise C."/>
        </authorList>
    </citation>
    <scope>NUCLEOTIDE SEQUENCE</scope>
    <source>
        <strain evidence="6">CBS 10151</strain>
    </source>
</reference>
<accession>A0A078BMV7</accession>
<evidence type="ECO:0000259" key="5">
    <source>
        <dbReference type="Pfam" id="PF01764"/>
    </source>
</evidence>
<evidence type="ECO:0000256" key="1">
    <source>
        <dbReference type="ARBA" id="ARBA00013279"/>
    </source>
</evidence>
<dbReference type="SUPFAM" id="SSF53474">
    <property type="entry name" value="alpha/beta-Hydrolases"/>
    <property type="match status" value="1"/>
</dbReference>
<feature type="domain" description="Fungal lipase-type" evidence="5">
    <location>
        <begin position="98"/>
        <end position="261"/>
    </location>
</feature>
<dbReference type="AlphaFoldDB" id="A0A078BMV7"/>
<evidence type="ECO:0000256" key="2">
    <source>
        <dbReference type="ARBA" id="ARBA00022729"/>
    </source>
</evidence>
<sequence length="366" mass="40672">MKLIAFILVLAGMLSAVHAQTKAITQDTYDLILKYGQLCNVAYCVRAPGPFGLQDNFTCGKACSHFPDTELVYKFGGNFFSTSITGFLAVNHEKKEKYIVFRGTFSIADAITDIQFLQKPYLADLPPLNTTNINSTHPLARPECPGCEVFDGFQKAYRETMVNMGDNLINHINSNPDYKLIVTGHSLGAATGLLMAINLKNLGLDPVVVLYGQPRVGNKAFADYANSLFFDKGSNGVDITNSTRLYRVTHWNDVVVGLPFWSGYTHTIGEVYISYPNVASPIRYVHSCAGASNRACHSGNFNLFARFNILKNHCSYLSWIFYCAINVGKRDLIHDPPRVSSGMKHWSEGQFSDQSEQQIYDAVFPN</sequence>
<protein>
    <recommendedName>
        <fullName evidence="1">triacylglycerol lipase</fullName>
        <ecNumber evidence="1">3.1.1.3</ecNumber>
    </recommendedName>
</protein>
<gene>
    <name evidence="6" type="primary">LIP16</name>
</gene>
<dbReference type="PANTHER" id="PTHR46640">
    <property type="entry name" value="TRIACYLGLYCEROL LIPASE, PUTATIVE (AFU_ORTHOLOGUE AFUA_6G06510)-RELATED"/>
    <property type="match status" value="1"/>
</dbReference>
<dbReference type="CDD" id="cd00519">
    <property type="entry name" value="Lipase_3"/>
    <property type="match status" value="1"/>
</dbReference>
<dbReference type="EC" id="3.1.1.3" evidence="1"/>
<dbReference type="InterPro" id="IPR051299">
    <property type="entry name" value="AB_hydrolase_lip/est"/>
</dbReference>
<dbReference type="GO" id="GO:0004806">
    <property type="term" value="F:triacylglycerol lipase activity"/>
    <property type="evidence" value="ECO:0007669"/>
    <property type="project" value="UniProtKB-EC"/>
</dbReference>